<dbReference type="SUPFAM" id="SSF52540">
    <property type="entry name" value="P-loop containing nucleoside triphosphate hydrolases"/>
    <property type="match status" value="1"/>
</dbReference>
<dbReference type="Pfam" id="PF00005">
    <property type="entry name" value="ABC_tran"/>
    <property type="match status" value="1"/>
</dbReference>
<keyword evidence="2" id="KW-0547">Nucleotide-binding</keyword>
<dbReference type="InterPro" id="IPR017871">
    <property type="entry name" value="ABC_transporter-like_CS"/>
</dbReference>
<dbReference type="PANTHER" id="PTHR42939:SF1">
    <property type="entry name" value="ABC TRANSPORTER ATP-BINDING PROTEIN ALBC-RELATED"/>
    <property type="match status" value="1"/>
</dbReference>
<sequence length="229" mass="25641">MELKDVHVLLNDQPVLRSINFSWAKGKCIAIIGANGAGKTTLLKVISQLIKPASGEIQIAGLNEKEWKRRLGLVFPASFLYEDLTALENLVFYQKLYGQKNEGPLLGLLEEVNLLPVKDEPVHTFSKGMKQRLSIARALVHGPDYLILDEPFDGLDLQSKKTLEYLLEKRRNHGVGYLLVSHDVRHAFELCEKAVLLNSGRIVHEAPCTSEGYIDLMARYSFLLNGESA</sequence>
<dbReference type="InterPro" id="IPR003593">
    <property type="entry name" value="AAA+_ATPase"/>
</dbReference>
<evidence type="ECO:0000256" key="2">
    <source>
        <dbReference type="ARBA" id="ARBA00022741"/>
    </source>
</evidence>
<dbReference type="AlphaFoldDB" id="A0A1Q2KYG5"/>
<evidence type="ECO:0000259" key="4">
    <source>
        <dbReference type="SMART" id="SM00382"/>
    </source>
</evidence>
<dbReference type="KEGG" id="pmar:B0X71_09275"/>
<dbReference type="GO" id="GO:0005524">
    <property type="term" value="F:ATP binding"/>
    <property type="evidence" value="ECO:0007669"/>
    <property type="project" value="UniProtKB-KW"/>
</dbReference>
<organism evidence="5 6">
    <name type="scientific">Planococcus lenghuensis</name>
    <dbReference type="NCBI Taxonomy" id="2213202"/>
    <lineage>
        <taxon>Bacteria</taxon>
        <taxon>Bacillati</taxon>
        <taxon>Bacillota</taxon>
        <taxon>Bacilli</taxon>
        <taxon>Bacillales</taxon>
        <taxon>Caryophanaceae</taxon>
        <taxon>Planococcus</taxon>
    </lineage>
</organism>
<evidence type="ECO:0000256" key="1">
    <source>
        <dbReference type="ARBA" id="ARBA00022448"/>
    </source>
</evidence>
<keyword evidence="6" id="KW-1185">Reference proteome</keyword>
<dbReference type="InterPro" id="IPR003439">
    <property type="entry name" value="ABC_transporter-like_ATP-bd"/>
</dbReference>
<accession>A0A1Q2KYG5</accession>
<evidence type="ECO:0000256" key="3">
    <source>
        <dbReference type="ARBA" id="ARBA00022840"/>
    </source>
</evidence>
<dbReference type="RefSeq" id="WP_077589137.1">
    <property type="nucleotide sequence ID" value="NZ_CP019640.1"/>
</dbReference>
<dbReference type="SMART" id="SM00382">
    <property type="entry name" value="AAA"/>
    <property type="match status" value="1"/>
</dbReference>
<dbReference type="PANTHER" id="PTHR42939">
    <property type="entry name" value="ABC TRANSPORTER ATP-BINDING PROTEIN ALBC-RELATED"/>
    <property type="match status" value="1"/>
</dbReference>
<keyword evidence="3" id="KW-0067">ATP-binding</keyword>
<evidence type="ECO:0000313" key="5">
    <source>
        <dbReference type="EMBL" id="AQQ53250.1"/>
    </source>
</evidence>
<evidence type="ECO:0000313" key="6">
    <source>
        <dbReference type="Proteomes" id="UP000188184"/>
    </source>
</evidence>
<name>A0A1Q2KYG5_9BACL</name>
<dbReference type="GO" id="GO:0016887">
    <property type="term" value="F:ATP hydrolysis activity"/>
    <property type="evidence" value="ECO:0007669"/>
    <property type="project" value="InterPro"/>
</dbReference>
<feature type="domain" description="AAA+ ATPase" evidence="4">
    <location>
        <begin position="25"/>
        <end position="209"/>
    </location>
</feature>
<dbReference type="Proteomes" id="UP000188184">
    <property type="component" value="Chromosome"/>
</dbReference>
<protein>
    <recommendedName>
        <fullName evidence="4">AAA+ ATPase domain-containing protein</fullName>
    </recommendedName>
</protein>
<keyword evidence="1" id="KW-0813">Transport</keyword>
<dbReference type="InterPro" id="IPR027417">
    <property type="entry name" value="P-loop_NTPase"/>
</dbReference>
<dbReference type="InterPro" id="IPR051782">
    <property type="entry name" value="ABC_Transporter_VariousFunc"/>
</dbReference>
<dbReference type="CDD" id="cd03230">
    <property type="entry name" value="ABC_DR_subfamily_A"/>
    <property type="match status" value="1"/>
</dbReference>
<reference evidence="5 6" key="1">
    <citation type="submission" date="2017-02" db="EMBL/GenBank/DDBJ databases">
        <title>The complete genomic sequence of a novel cold adapted crude oil-degrading bacterium Planococcus qaidamina Y42.</title>
        <authorList>
            <person name="Yang R."/>
        </authorList>
    </citation>
    <scope>NUCLEOTIDE SEQUENCE [LARGE SCALE GENOMIC DNA]</scope>
    <source>
        <strain evidence="5 6">Y42</strain>
    </source>
</reference>
<gene>
    <name evidence="5" type="ORF">B0X71_09275</name>
</gene>
<dbReference type="PROSITE" id="PS00211">
    <property type="entry name" value="ABC_TRANSPORTER_1"/>
    <property type="match status" value="1"/>
</dbReference>
<dbReference type="EMBL" id="CP019640">
    <property type="protein sequence ID" value="AQQ53250.1"/>
    <property type="molecule type" value="Genomic_DNA"/>
</dbReference>
<dbReference type="OrthoDB" id="9804819at2"/>
<dbReference type="Gene3D" id="3.40.50.300">
    <property type="entry name" value="P-loop containing nucleotide triphosphate hydrolases"/>
    <property type="match status" value="1"/>
</dbReference>
<proteinExistence type="predicted"/>